<reference evidence="8 9" key="2">
    <citation type="journal article" date="2012" name="Int. J. Syst. Evol. Microbiol.">
        <title>Magnetococcus marinus gen. nov., sp. nov., a marine, magnetotactic bacterium that represents a novel lineage (Magnetococcaceae fam. nov.; Magnetococcales ord. nov.) at the base of the Alphaproteobacteria.</title>
        <authorList>
            <person name="Bazylinski D.A."/>
            <person name="Williams T.J."/>
            <person name="Lefevre C.T."/>
            <person name="Berg R.J."/>
            <person name="Zhang C.L."/>
            <person name="Bowser S.S."/>
            <person name="Dean A.J."/>
            <person name="Beveridge T.J."/>
        </authorList>
    </citation>
    <scope>NUCLEOTIDE SEQUENCE [LARGE SCALE GENOMIC DNA]</scope>
    <source>
        <strain evidence="9">ATCC BAA-1437 / JCM 17883 / MC-1</strain>
    </source>
</reference>
<evidence type="ECO:0000256" key="3">
    <source>
        <dbReference type="ARBA" id="ARBA00022723"/>
    </source>
</evidence>
<organism evidence="8 9">
    <name type="scientific">Magnetococcus marinus (strain ATCC BAA-1437 / JCM 17883 / MC-1)</name>
    <dbReference type="NCBI Taxonomy" id="156889"/>
    <lineage>
        <taxon>Bacteria</taxon>
        <taxon>Pseudomonadati</taxon>
        <taxon>Pseudomonadota</taxon>
        <taxon>Magnetococcia</taxon>
        <taxon>Magnetococcales</taxon>
        <taxon>Magnetococcaceae</taxon>
        <taxon>Magnetococcus</taxon>
    </lineage>
</organism>
<keyword evidence="4 8" id="KW-0378">Hydrolase</keyword>
<proteinExistence type="predicted"/>
<dbReference type="GO" id="GO:0010945">
    <property type="term" value="F:coenzyme A diphosphatase activity"/>
    <property type="evidence" value="ECO:0007669"/>
    <property type="project" value="InterPro"/>
</dbReference>
<dbReference type="KEGG" id="mgm:Mmc1_2465"/>
<keyword evidence="6" id="KW-0464">Manganese</keyword>
<evidence type="ECO:0000259" key="7">
    <source>
        <dbReference type="PROSITE" id="PS51462"/>
    </source>
</evidence>
<evidence type="ECO:0000313" key="9">
    <source>
        <dbReference type="Proteomes" id="UP000002586"/>
    </source>
</evidence>
<dbReference type="PROSITE" id="PS51462">
    <property type="entry name" value="NUDIX"/>
    <property type="match status" value="1"/>
</dbReference>
<dbReference type="AlphaFoldDB" id="A0LAH2"/>
<dbReference type="PANTHER" id="PTHR12992:SF11">
    <property type="entry name" value="MITOCHONDRIAL COENZYME A DIPHOSPHATASE NUDT8"/>
    <property type="match status" value="1"/>
</dbReference>
<dbReference type="EMBL" id="CP000471">
    <property type="protein sequence ID" value="ABK44965.1"/>
    <property type="molecule type" value="Genomic_DNA"/>
</dbReference>
<dbReference type="Pfam" id="PF00293">
    <property type="entry name" value="NUDIX"/>
    <property type="match status" value="1"/>
</dbReference>
<dbReference type="InterPro" id="IPR045121">
    <property type="entry name" value="CoAse"/>
</dbReference>
<dbReference type="Gene3D" id="3.90.79.10">
    <property type="entry name" value="Nucleoside Triphosphate Pyrophosphohydrolase"/>
    <property type="match status" value="1"/>
</dbReference>
<dbReference type="InterPro" id="IPR015797">
    <property type="entry name" value="NUDIX_hydrolase-like_dom_sf"/>
</dbReference>
<comment type="cofactor">
    <cofactor evidence="2">
        <name>Mg(2+)</name>
        <dbReference type="ChEBI" id="CHEBI:18420"/>
    </cofactor>
</comment>
<comment type="cofactor">
    <cofactor evidence="1">
        <name>Mn(2+)</name>
        <dbReference type="ChEBI" id="CHEBI:29035"/>
    </cofactor>
</comment>
<dbReference type="CDD" id="cd03426">
    <property type="entry name" value="NUDIX_CoAse_Nudt7"/>
    <property type="match status" value="1"/>
</dbReference>
<evidence type="ECO:0000256" key="6">
    <source>
        <dbReference type="ARBA" id="ARBA00023211"/>
    </source>
</evidence>
<dbReference type="PANTHER" id="PTHR12992">
    <property type="entry name" value="NUDIX HYDROLASE"/>
    <property type="match status" value="1"/>
</dbReference>
<dbReference type="HOGENOM" id="CLU_965765_0_0_5"/>
<keyword evidence="3" id="KW-0479">Metal-binding</keyword>
<dbReference type="InterPro" id="IPR000086">
    <property type="entry name" value="NUDIX_hydrolase_dom"/>
</dbReference>
<sequence>MGPVTDGKGLCAATLADGHITRLFHRKQLCLATNRSLLSITQRVLQAVATVANSILARLQPDHDRMHVVHDTTPDHSATLRAGTMPLPDRLSSRDIATALQQNHPPMDWSWEDPQRTTAAVLVTLTRHQGAWSTLLIQRPNTLTHHPGQIGLPGGKKEPADSTPLATALRECHEELGLSADILHPLGAMQPYDTRTSGFRVIPLFARLQQPFTLNPCAREVDEVLTVPLRPLWLQQQQGLPTHFQGGYHYLWQGRIIWGVTAVILYRFLERLQEQTSCASSSSCLAQS</sequence>
<keyword evidence="9" id="KW-1185">Reference proteome</keyword>
<dbReference type="eggNOG" id="COG0494">
    <property type="taxonomic scope" value="Bacteria"/>
</dbReference>
<dbReference type="Proteomes" id="UP000002586">
    <property type="component" value="Chromosome"/>
</dbReference>
<dbReference type="SUPFAM" id="SSF55811">
    <property type="entry name" value="Nudix"/>
    <property type="match status" value="1"/>
</dbReference>
<gene>
    <name evidence="8" type="ordered locus">Mmc1_2465</name>
</gene>
<reference evidence="9" key="1">
    <citation type="journal article" date="2009" name="Appl. Environ. Microbiol.">
        <title>Complete genome sequence of the chemolithoautotrophic marine magnetotactic coccus strain MC-1.</title>
        <authorList>
            <person name="Schubbe S."/>
            <person name="Williams T.J."/>
            <person name="Xie G."/>
            <person name="Kiss H.E."/>
            <person name="Brettin T.S."/>
            <person name="Martinez D."/>
            <person name="Ross C.A."/>
            <person name="Schuler D."/>
            <person name="Cox B.L."/>
            <person name="Nealson K.H."/>
            <person name="Bazylinski D.A."/>
        </authorList>
    </citation>
    <scope>NUCLEOTIDE SEQUENCE [LARGE SCALE GENOMIC DNA]</scope>
    <source>
        <strain evidence="9">ATCC BAA-1437 / JCM 17883 / MC-1</strain>
    </source>
</reference>
<feature type="domain" description="Nudix hydrolase" evidence="7">
    <location>
        <begin position="114"/>
        <end position="255"/>
    </location>
</feature>
<accession>A0LAH2</accession>
<dbReference type="GO" id="GO:0046872">
    <property type="term" value="F:metal ion binding"/>
    <property type="evidence" value="ECO:0007669"/>
    <property type="project" value="UniProtKB-KW"/>
</dbReference>
<evidence type="ECO:0000256" key="5">
    <source>
        <dbReference type="ARBA" id="ARBA00022842"/>
    </source>
</evidence>
<keyword evidence="5" id="KW-0460">Magnesium</keyword>
<evidence type="ECO:0000256" key="2">
    <source>
        <dbReference type="ARBA" id="ARBA00001946"/>
    </source>
</evidence>
<name>A0LAH2_MAGMM</name>
<dbReference type="STRING" id="156889.Mmc1_2465"/>
<evidence type="ECO:0000256" key="1">
    <source>
        <dbReference type="ARBA" id="ARBA00001936"/>
    </source>
</evidence>
<protein>
    <submittedName>
        <fullName evidence="8">NUDIX hydrolase</fullName>
    </submittedName>
</protein>
<evidence type="ECO:0000256" key="4">
    <source>
        <dbReference type="ARBA" id="ARBA00022801"/>
    </source>
</evidence>
<evidence type="ECO:0000313" key="8">
    <source>
        <dbReference type="EMBL" id="ABK44965.1"/>
    </source>
</evidence>